<keyword evidence="8 15" id="KW-0675">Receptor</keyword>
<feature type="chain" id="PRO_5045531803" evidence="12">
    <location>
        <begin position="24"/>
        <end position="590"/>
    </location>
</feature>
<dbReference type="InterPro" id="IPR017979">
    <property type="entry name" value="GPCR_3_CS"/>
</dbReference>
<dbReference type="PRINTS" id="PR00248">
    <property type="entry name" value="GPCRMGR"/>
</dbReference>
<keyword evidence="7" id="KW-0472">Membrane</keyword>
<evidence type="ECO:0000256" key="2">
    <source>
        <dbReference type="ARBA" id="ARBA00007242"/>
    </source>
</evidence>
<feature type="domain" description="GPCR family 3 nine cysteines" evidence="14">
    <location>
        <begin position="527"/>
        <end position="578"/>
    </location>
</feature>
<proteinExistence type="inferred from homology"/>
<keyword evidence="4" id="KW-0812">Transmembrane</keyword>
<evidence type="ECO:0000256" key="10">
    <source>
        <dbReference type="ARBA" id="ARBA00023224"/>
    </source>
</evidence>
<dbReference type="InterPro" id="IPR001828">
    <property type="entry name" value="ANF_lig-bd_rcpt"/>
</dbReference>
<evidence type="ECO:0000259" key="13">
    <source>
        <dbReference type="Pfam" id="PF01094"/>
    </source>
</evidence>
<dbReference type="SUPFAM" id="SSF53822">
    <property type="entry name" value="Periplasmic binding protein-like I"/>
    <property type="match status" value="1"/>
</dbReference>
<comment type="caution">
    <text evidence="15">The sequence shown here is derived from an EMBL/GenBank/DDBJ whole genome shotgun (WGS) entry which is preliminary data.</text>
</comment>
<evidence type="ECO:0000313" key="16">
    <source>
        <dbReference type="Proteomes" id="UP001444071"/>
    </source>
</evidence>
<keyword evidence="10" id="KW-0807">Transducer</keyword>
<feature type="domain" description="Receptor ligand binding region" evidence="13">
    <location>
        <begin position="76"/>
        <end position="229"/>
    </location>
</feature>
<dbReference type="Pfam" id="PF07562">
    <property type="entry name" value="NCD3G"/>
    <property type="match status" value="1"/>
</dbReference>
<dbReference type="PROSITE" id="PS00979">
    <property type="entry name" value="G_PROTEIN_RECEP_F3_1"/>
    <property type="match status" value="1"/>
</dbReference>
<dbReference type="InterPro" id="IPR038550">
    <property type="entry name" value="GPCR_3_9-Cys_sf"/>
</dbReference>
<feature type="domain" description="Receptor ligand binding region" evidence="13">
    <location>
        <begin position="291"/>
        <end position="492"/>
    </location>
</feature>
<dbReference type="InterPro" id="IPR000202">
    <property type="entry name" value="GPCR_3_mGluR5"/>
</dbReference>
<dbReference type="Pfam" id="PF01094">
    <property type="entry name" value="ANF_receptor"/>
    <property type="match status" value="2"/>
</dbReference>
<dbReference type="Proteomes" id="UP001444071">
    <property type="component" value="Unassembled WGS sequence"/>
</dbReference>
<keyword evidence="3" id="KW-1003">Cell membrane</keyword>
<evidence type="ECO:0000313" key="15">
    <source>
        <dbReference type="EMBL" id="MEQ2260054.1"/>
    </source>
</evidence>
<evidence type="ECO:0000256" key="8">
    <source>
        <dbReference type="ARBA" id="ARBA00023170"/>
    </source>
</evidence>
<keyword evidence="9" id="KW-0325">Glycoprotein</keyword>
<evidence type="ECO:0000256" key="3">
    <source>
        <dbReference type="ARBA" id="ARBA00022475"/>
    </source>
</evidence>
<dbReference type="InterPro" id="IPR000337">
    <property type="entry name" value="GPCR_3"/>
</dbReference>
<evidence type="ECO:0000256" key="6">
    <source>
        <dbReference type="ARBA" id="ARBA00023040"/>
    </source>
</evidence>
<dbReference type="InterPro" id="IPR050726">
    <property type="entry name" value="mGluR"/>
</dbReference>
<gene>
    <name evidence="15" type="primary">GRM5_1</name>
    <name evidence="15" type="ORF">XENORESO_000484</name>
</gene>
<dbReference type="Gene3D" id="3.40.50.2300">
    <property type="match status" value="2"/>
</dbReference>
<dbReference type="PANTHER" id="PTHR24060">
    <property type="entry name" value="METABOTROPIC GLUTAMATE RECEPTOR"/>
    <property type="match status" value="1"/>
</dbReference>
<evidence type="ECO:0000256" key="7">
    <source>
        <dbReference type="ARBA" id="ARBA00023136"/>
    </source>
</evidence>
<comment type="similarity">
    <text evidence="2">Belongs to the G-protein coupled receptor 3 family.</text>
</comment>
<evidence type="ECO:0000259" key="14">
    <source>
        <dbReference type="Pfam" id="PF07562"/>
    </source>
</evidence>
<dbReference type="PRINTS" id="PR00593">
    <property type="entry name" value="MTABOTROPICR"/>
</dbReference>
<organism evidence="15 16">
    <name type="scientific">Xenotaenia resolanae</name>
    <dbReference type="NCBI Taxonomy" id="208358"/>
    <lineage>
        <taxon>Eukaryota</taxon>
        <taxon>Metazoa</taxon>
        <taxon>Chordata</taxon>
        <taxon>Craniata</taxon>
        <taxon>Vertebrata</taxon>
        <taxon>Euteleostomi</taxon>
        <taxon>Actinopterygii</taxon>
        <taxon>Neopterygii</taxon>
        <taxon>Teleostei</taxon>
        <taxon>Neoteleostei</taxon>
        <taxon>Acanthomorphata</taxon>
        <taxon>Ovalentaria</taxon>
        <taxon>Atherinomorphae</taxon>
        <taxon>Cyprinodontiformes</taxon>
        <taxon>Goodeidae</taxon>
        <taxon>Xenotaenia</taxon>
    </lineage>
</organism>
<evidence type="ECO:0000256" key="12">
    <source>
        <dbReference type="SAM" id="SignalP"/>
    </source>
</evidence>
<evidence type="ECO:0000256" key="11">
    <source>
        <dbReference type="SAM" id="MobiDB-lite"/>
    </source>
</evidence>
<dbReference type="InterPro" id="IPR000162">
    <property type="entry name" value="GPCR_3_mtglu_rcpt"/>
</dbReference>
<dbReference type="PRINTS" id="PR01055">
    <property type="entry name" value="MTABOTROPC5R"/>
</dbReference>
<keyword evidence="16" id="KW-1185">Reference proteome</keyword>
<dbReference type="EMBL" id="JAHRIM010010119">
    <property type="protein sequence ID" value="MEQ2260054.1"/>
    <property type="molecule type" value="Genomic_DNA"/>
</dbReference>
<dbReference type="InterPro" id="IPR011500">
    <property type="entry name" value="GPCR_3_9-Cys_dom"/>
</dbReference>
<sequence length="590" mass="66906">MRLFGIILLLGTDLSWLSLKKQALVSGQNNERRVLAHIPGDIIIGALFSVHHQPPADKVHERKCGAVREQYGIQRVEAMMHTLDRINADPNILPNISLGCEIRDSCWHSAVALEQSIEFIRDTLVSSDEEESQARCTAEAGSLLLQGKKPIVGLIGPGSSSVAIQVQNLLQLFNIPQIAYSATSMDLSDKSLYKYFMRVVPSDMQQARAMVDIIKRYSWSYVSAIHTEGPSSDGADAPQERCEPRPSSWVPQMKQMKLEPWWESEHARKLNWQHCVSIVPALVPHAWEAAQKVVACFCEGMTVRGILMAMRRQRLVGEFLLVGSDGWADRYDVTDGYQMEAAGGITIKLKSAHVNWFDDYYLNLKPGSNLRNPWFPEFWQHRFQCRLRGHLQESTKYNRTCSWRESLRHQYAQDTKMGFVINAIYSMAYGLHAMQQALCPGYKGLCENMRPIDGRKLLDFLMRTNFTGVSGETIHFDQNGDSPGRYEIMNFKQIGVDQYAYIHVGSWDQGGLKMNDQEIWSNSSEIIQSVCSEPCQKAQIKVIRKGEVSCCWTCTPCKENEFVFDEYTCRACVLGSWPTDDLTGKHLLSQ</sequence>
<evidence type="ECO:0000256" key="4">
    <source>
        <dbReference type="ARBA" id="ARBA00022692"/>
    </source>
</evidence>
<evidence type="ECO:0000256" key="1">
    <source>
        <dbReference type="ARBA" id="ARBA00004651"/>
    </source>
</evidence>
<keyword evidence="12" id="KW-0732">Signal</keyword>
<keyword evidence="5" id="KW-1133">Transmembrane helix</keyword>
<dbReference type="Gene3D" id="2.10.50.30">
    <property type="entry name" value="GPCR, family 3, nine cysteines domain"/>
    <property type="match status" value="1"/>
</dbReference>
<name>A0ABV0VSS8_9TELE</name>
<evidence type="ECO:0000256" key="5">
    <source>
        <dbReference type="ARBA" id="ARBA00022989"/>
    </source>
</evidence>
<protein>
    <submittedName>
        <fullName evidence="15">Metabotropic glutamate receptor 5</fullName>
    </submittedName>
</protein>
<comment type="subcellular location">
    <subcellularLocation>
        <location evidence="1">Cell membrane</location>
        <topology evidence="1">Multi-pass membrane protein</topology>
    </subcellularLocation>
</comment>
<accession>A0ABV0VSS8</accession>
<feature type="signal peptide" evidence="12">
    <location>
        <begin position="1"/>
        <end position="23"/>
    </location>
</feature>
<feature type="region of interest" description="Disordered" evidence="11">
    <location>
        <begin position="229"/>
        <end position="249"/>
    </location>
</feature>
<evidence type="ECO:0000256" key="9">
    <source>
        <dbReference type="ARBA" id="ARBA00023180"/>
    </source>
</evidence>
<dbReference type="PROSITE" id="PS00980">
    <property type="entry name" value="G_PROTEIN_RECEP_F3_2"/>
    <property type="match status" value="1"/>
</dbReference>
<dbReference type="InterPro" id="IPR028082">
    <property type="entry name" value="Peripla_BP_I"/>
</dbReference>
<keyword evidence="6" id="KW-0297">G-protein coupled receptor</keyword>
<reference evidence="15 16" key="1">
    <citation type="submission" date="2021-06" db="EMBL/GenBank/DDBJ databases">
        <authorList>
            <person name="Palmer J.M."/>
        </authorList>
    </citation>
    <scope>NUCLEOTIDE SEQUENCE [LARGE SCALE GENOMIC DNA]</scope>
    <source>
        <strain evidence="15 16">XR_2019</strain>
        <tissue evidence="15">Muscle</tissue>
    </source>
</reference>